<dbReference type="GO" id="GO:0003824">
    <property type="term" value="F:catalytic activity"/>
    <property type="evidence" value="ECO:0007669"/>
    <property type="project" value="InterPro"/>
</dbReference>
<protein>
    <recommendedName>
        <fullName evidence="1">Thiamine pyrophosphate enzyme TPP-binding domain-containing protein</fullName>
    </recommendedName>
</protein>
<dbReference type="OrthoDB" id="5242723at2759"/>
<feature type="domain" description="Thiamine pyrophosphate enzyme TPP-binding" evidence="1">
    <location>
        <begin position="138"/>
        <end position="244"/>
    </location>
</feature>
<dbReference type="GeneID" id="27727800"/>
<dbReference type="KEGG" id="sapo:SAPIO_CDS8728"/>
<dbReference type="VEuPathDB" id="FungiDB:SAPIO_CDS8728"/>
<evidence type="ECO:0000313" key="2">
    <source>
        <dbReference type="EMBL" id="KEZ40253.1"/>
    </source>
</evidence>
<comment type="caution">
    <text evidence="2">The sequence shown here is derived from an EMBL/GenBank/DDBJ whole genome shotgun (WGS) entry which is preliminary data.</text>
</comment>
<dbReference type="AlphaFoldDB" id="A0A084FYU1"/>
<dbReference type="EMBL" id="JOWA01000124">
    <property type="protein sequence ID" value="KEZ40253.1"/>
    <property type="molecule type" value="Genomic_DNA"/>
</dbReference>
<gene>
    <name evidence="2" type="ORF">SAPIO_CDS8728</name>
</gene>
<dbReference type="HOGENOM" id="CLU_1046464_0_0_1"/>
<dbReference type="Pfam" id="PF02775">
    <property type="entry name" value="TPP_enzyme_C"/>
    <property type="match status" value="1"/>
</dbReference>
<dbReference type="InterPro" id="IPR011766">
    <property type="entry name" value="TPP_enzyme_TPP-bd"/>
</dbReference>
<dbReference type="SUPFAM" id="SSF52518">
    <property type="entry name" value="Thiamin diphosphate-binding fold (THDP-binding)"/>
    <property type="match status" value="1"/>
</dbReference>
<dbReference type="Proteomes" id="UP000028545">
    <property type="component" value="Unassembled WGS sequence"/>
</dbReference>
<dbReference type="RefSeq" id="XP_016640052.1">
    <property type="nucleotide sequence ID" value="XM_016790306.1"/>
</dbReference>
<dbReference type="InterPro" id="IPR029061">
    <property type="entry name" value="THDP-binding"/>
</dbReference>
<organism evidence="2 3">
    <name type="scientific">Pseudallescheria apiosperma</name>
    <name type="common">Scedosporium apiospermum</name>
    <dbReference type="NCBI Taxonomy" id="563466"/>
    <lineage>
        <taxon>Eukaryota</taxon>
        <taxon>Fungi</taxon>
        <taxon>Dikarya</taxon>
        <taxon>Ascomycota</taxon>
        <taxon>Pezizomycotina</taxon>
        <taxon>Sordariomycetes</taxon>
        <taxon>Hypocreomycetidae</taxon>
        <taxon>Microascales</taxon>
        <taxon>Microascaceae</taxon>
        <taxon>Scedosporium</taxon>
    </lineage>
</organism>
<sequence length="266" mass="28782">MSTSNTGIRPIDRVALTPSAVDTIAQALIHASEPLVVTDFTGKDIRAQAELVKLATAVKGLRVFGAGGSEMSFPSAATEPTAEGYFGAEHLISQVRKAVPEDSLFMIEAVTDTQLVVEKIQETLPAELLATDYIGAKKFVRQIVGDETYLFSFPGSVYWIAKRYNIPILTIVLNNNGWNAPQNSLLPVRPDGPASRVSNKALNISFTPTTDYSGIAKVAGAGKIGTFRASTADELVKTLEYAVEFLKENLCNFGCTFGRPRRKHVD</sequence>
<name>A0A084FYU1_PSEDA</name>
<reference evidence="2 3" key="1">
    <citation type="journal article" date="2014" name="Genome Announc.">
        <title>Draft genome sequence of the pathogenic fungus Scedosporium apiospermum.</title>
        <authorList>
            <person name="Vandeputte P."/>
            <person name="Ghamrawi S."/>
            <person name="Rechenmann M."/>
            <person name="Iltis A."/>
            <person name="Giraud S."/>
            <person name="Fleury M."/>
            <person name="Thornton C."/>
            <person name="Delhaes L."/>
            <person name="Meyer W."/>
            <person name="Papon N."/>
            <person name="Bouchara J.P."/>
        </authorList>
    </citation>
    <scope>NUCLEOTIDE SEQUENCE [LARGE SCALE GENOMIC DNA]</scope>
    <source>
        <strain evidence="2 3">IHEM 14462</strain>
    </source>
</reference>
<dbReference type="GO" id="GO:0030976">
    <property type="term" value="F:thiamine pyrophosphate binding"/>
    <property type="evidence" value="ECO:0007669"/>
    <property type="project" value="InterPro"/>
</dbReference>
<evidence type="ECO:0000259" key="1">
    <source>
        <dbReference type="Pfam" id="PF02775"/>
    </source>
</evidence>
<evidence type="ECO:0000313" key="3">
    <source>
        <dbReference type="Proteomes" id="UP000028545"/>
    </source>
</evidence>
<accession>A0A084FYU1</accession>
<keyword evidence="3" id="KW-1185">Reference proteome</keyword>
<proteinExistence type="predicted"/>
<dbReference type="Gene3D" id="3.40.50.970">
    <property type="match status" value="1"/>
</dbReference>